<keyword evidence="4" id="KW-1185">Reference proteome</keyword>
<accession>A0ABT6N9D8</accession>
<gene>
    <name evidence="3" type="ORF">QE109_02625</name>
</gene>
<organism evidence="3 4">
    <name type="scientific">Fusibacter bizertensis</name>
    <dbReference type="NCBI Taxonomy" id="1488331"/>
    <lineage>
        <taxon>Bacteria</taxon>
        <taxon>Bacillati</taxon>
        <taxon>Bacillota</taxon>
        <taxon>Clostridia</taxon>
        <taxon>Eubacteriales</taxon>
        <taxon>Eubacteriales Family XII. Incertae Sedis</taxon>
        <taxon>Fusibacter</taxon>
    </lineage>
</organism>
<comment type="caution">
    <text evidence="3">The sequence shown here is derived from an EMBL/GenBank/DDBJ whole genome shotgun (WGS) entry which is preliminary data.</text>
</comment>
<evidence type="ECO:0000313" key="4">
    <source>
        <dbReference type="Proteomes" id="UP001158045"/>
    </source>
</evidence>
<keyword evidence="2" id="KW-1133">Transmembrane helix</keyword>
<keyword evidence="1" id="KW-0175">Coiled coil</keyword>
<keyword evidence="2" id="KW-0472">Membrane</keyword>
<evidence type="ECO:0000313" key="3">
    <source>
        <dbReference type="EMBL" id="MDH8677023.1"/>
    </source>
</evidence>
<dbReference type="RefSeq" id="WP_281092821.1">
    <property type="nucleotide sequence ID" value="NZ_JARYZI010000001.1"/>
</dbReference>
<dbReference type="Proteomes" id="UP001158045">
    <property type="component" value="Unassembled WGS sequence"/>
</dbReference>
<protein>
    <submittedName>
        <fullName evidence="3">Uncharacterized protein</fullName>
    </submittedName>
</protein>
<dbReference type="EMBL" id="JARYZI010000001">
    <property type="protein sequence ID" value="MDH8677023.1"/>
    <property type="molecule type" value="Genomic_DNA"/>
</dbReference>
<feature type="coiled-coil region" evidence="1">
    <location>
        <begin position="66"/>
        <end position="93"/>
    </location>
</feature>
<sequence>MPKSSFKINPKTNFKINNKAKFIFAVTLVSLLVMLIAVTFIHKEKNYDEEISQSMKLYMLSYKIANSADEVELEQLQDQVTNAKEITAKLMHQNTKLKQPFDSLFSSIEGIYSQKQLAVTKQIEFTVGDPSDWLVKVQEAHLQIGKLVGDQDIEHLIPALFGENVKLDAFELEASFNVAAKEKLSTVSGTFTADTTGGPKTIELKLTPYEKATLLAFYTANDLANFELPSTKLVIDIPNLGIYNFKFKHGDQTKFIRWKSSDSIGLVTIGENGVIIKPGMESAYYETLKLGRMMGLVEAIIWGHEETKALPNRKMYL</sequence>
<evidence type="ECO:0000256" key="1">
    <source>
        <dbReference type="SAM" id="Coils"/>
    </source>
</evidence>
<feature type="transmembrane region" description="Helical" evidence="2">
    <location>
        <begin position="21"/>
        <end position="41"/>
    </location>
</feature>
<reference evidence="3 4" key="1">
    <citation type="submission" date="2023-04" db="EMBL/GenBank/DDBJ databases">
        <title>Fusibacter bizertensis strain WBS, isolated from littoral bottom sediments of the Arctic seas - biochemical and genomic analysis.</title>
        <authorList>
            <person name="Brioukhanov A.L."/>
        </authorList>
    </citation>
    <scope>NUCLEOTIDE SEQUENCE [LARGE SCALE GENOMIC DNA]</scope>
    <source>
        <strain evidence="3 4">WBS</strain>
    </source>
</reference>
<keyword evidence="2" id="KW-0812">Transmembrane</keyword>
<evidence type="ECO:0000256" key="2">
    <source>
        <dbReference type="SAM" id="Phobius"/>
    </source>
</evidence>
<name>A0ABT6N9D8_9FIRM</name>
<proteinExistence type="predicted"/>